<evidence type="ECO:0000313" key="6">
    <source>
        <dbReference type="Proteomes" id="UP000326865"/>
    </source>
</evidence>
<evidence type="ECO:0000313" key="3">
    <source>
        <dbReference type="EMBL" id="KAB7517693.1"/>
    </source>
</evidence>
<dbReference type="EMBL" id="QJOW01000003">
    <property type="protein sequence ID" value="KAB7515265.1"/>
    <property type="molecule type" value="Genomic_DNA"/>
</dbReference>
<dbReference type="Proteomes" id="UP000326865">
    <property type="component" value="Unassembled WGS sequence"/>
</dbReference>
<accession>A0A5N5UDJ1</accession>
<evidence type="ECO:0000313" key="5">
    <source>
        <dbReference type="Proteomes" id="UP000326302"/>
    </source>
</evidence>
<evidence type="ECO:0000313" key="4">
    <source>
        <dbReference type="Proteomes" id="UP000326207"/>
    </source>
</evidence>
<sequence>MGLFDSVKQALGVAAEADATREGDPEALFGLSTAAVTMEAQLDFAPADEAALCFSGVDSTAFTDARDEVAAVLDAGESETGTVFEFRTDAHGYDWVVLADTEFEDLVTSVHFAADTMQESGFGSRLLAAAFPFERDGTVAYWLYSFRRGSYYPFVPTGNRNHDSSTEFKLESVLDSELTIEEDKEYWYPMWPEGDARPWGRPLEPGE</sequence>
<gene>
    <name evidence="2" type="ORF">DM867_04100</name>
    <name evidence="1" type="ORF">DMP03_08480</name>
    <name evidence="3" type="ORF">DP108_09020</name>
</gene>
<comment type="caution">
    <text evidence="3">The sequence shown here is derived from an EMBL/GenBank/DDBJ whole genome shotgun (WGS) entry which is preliminary data.</text>
</comment>
<proteinExistence type="predicted"/>
<keyword evidence="6" id="KW-1185">Reference proteome</keyword>
<dbReference type="RefSeq" id="WP_152120267.1">
    <property type="nucleotide sequence ID" value="NZ_QJOW01000003.1"/>
</dbReference>
<dbReference type="EMBL" id="QMDY01000004">
    <property type="protein sequence ID" value="KAB7517693.1"/>
    <property type="molecule type" value="Genomic_DNA"/>
</dbReference>
<dbReference type="Proteomes" id="UP000326302">
    <property type="component" value="Unassembled WGS sequence"/>
</dbReference>
<dbReference type="OrthoDB" id="284254at2157"/>
<evidence type="ECO:0000313" key="2">
    <source>
        <dbReference type="EMBL" id="KAB7516319.1"/>
    </source>
</evidence>
<protein>
    <submittedName>
        <fullName evidence="3">Uncharacterized protein</fullName>
    </submittedName>
</protein>
<dbReference type="Proteomes" id="UP000326207">
    <property type="component" value="Unassembled WGS sequence"/>
</dbReference>
<accession>A0A5N5UG40</accession>
<evidence type="ECO:0000313" key="1">
    <source>
        <dbReference type="EMBL" id="KAB7515265.1"/>
    </source>
</evidence>
<dbReference type="InterPro" id="IPR054383">
    <property type="entry name" value="PspAB-like"/>
</dbReference>
<reference evidence="4 5" key="1">
    <citation type="submission" date="2019-10" db="EMBL/GenBank/DDBJ databases">
        <title>Unraveling microbial dark matter from salterns through culturing: the case of the genus Halosegnis.</title>
        <authorList>
            <person name="Duran-Viseras A."/>
            <person name="Andrei A.-S."/>
            <person name="Vera-Gargallo B."/>
            <person name="Ghai R."/>
            <person name="Sanchez-Porro C."/>
            <person name="Ventosa A."/>
        </authorList>
    </citation>
    <scope>NUCLEOTIDE SEQUENCE [LARGE SCALE GENOMIC DNA]</scope>
    <source>
        <strain evidence="1 5">F17-44</strain>
        <strain evidence="2 6">F18-79</strain>
        <strain evidence="3 4">F19-13</strain>
    </source>
</reference>
<dbReference type="AlphaFoldDB" id="A0A5N5UG40"/>
<organism evidence="3 4">
    <name type="scientific">Halosegnis rubeus</name>
    <dbReference type="NCBI Taxonomy" id="2212850"/>
    <lineage>
        <taxon>Archaea</taxon>
        <taxon>Methanobacteriati</taxon>
        <taxon>Methanobacteriota</taxon>
        <taxon>Stenosarchaea group</taxon>
        <taxon>Halobacteria</taxon>
        <taxon>Halobacteriales</taxon>
        <taxon>Natronomonadaceae</taxon>
        <taxon>Halosegnis</taxon>
    </lineage>
</organism>
<name>A0A5N5UG40_9EURY</name>
<dbReference type="EMBL" id="QKKZ01000001">
    <property type="protein sequence ID" value="KAB7516319.1"/>
    <property type="molecule type" value="Genomic_DNA"/>
</dbReference>
<accession>A0A5N5U9F9</accession>
<dbReference type="Pfam" id="PF22742">
    <property type="entry name" value="PspAB"/>
    <property type="match status" value="1"/>
</dbReference>